<dbReference type="RefSeq" id="WP_189020999.1">
    <property type="nucleotide sequence ID" value="NZ_BMHE01000102.1"/>
</dbReference>
<dbReference type="EMBL" id="BMHE01000102">
    <property type="protein sequence ID" value="GGA17933.1"/>
    <property type="molecule type" value="Genomic_DNA"/>
</dbReference>
<proteinExistence type="predicted"/>
<sequence>MQASAAIQAILAGHRVEQQGFKACMGVLKLADRYSLVRLESACARALSYTPSPSYKQISTVLKSGQDTLEEAATIEQPSPPSVSPHGFTHGSTYYGRKS</sequence>
<dbReference type="Proteomes" id="UP000615455">
    <property type="component" value="Unassembled WGS sequence"/>
</dbReference>
<keyword evidence="3" id="KW-1185">Reference proteome</keyword>
<organism evidence="2 3">
    <name type="scientific">Paenibacillus marchantiophytorum</name>
    <dbReference type="NCBI Taxonomy" id="1619310"/>
    <lineage>
        <taxon>Bacteria</taxon>
        <taxon>Bacillati</taxon>
        <taxon>Bacillota</taxon>
        <taxon>Bacilli</taxon>
        <taxon>Bacillales</taxon>
        <taxon>Paenibacillaceae</taxon>
        <taxon>Paenibacillus</taxon>
    </lineage>
</organism>
<feature type="region of interest" description="Disordered" evidence="1">
    <location>
        <begin position="75"/>
        <end position="99"/>
    </location>
</feature>
<comment type="caution">
    <text evidence="2">The sequence shown here is derived from an EMBL/GenBank/DDBJ whole genome shotgun (WGS) entry which is preliminary data.</text>
</comment>
<gene>
    <name evidence="2" type="ORF">GCM10008018_72500</name>
</gene>
<reference evidence="3" key="1">
    <citation type="journal article" date="2019" name="Int. J. Syst. Evol. Microbiol.">
        <title>The Global Catalogue of Microorganisms (GCM) 10K type strain sequencing project: providing services to taxonomists for standard genome sequencing and annotation.</title>
        <authorList>
            <consortium name="The Broad Institute Genomics Platform"/>
            <consortium name="The Broad Institute Genome Sequencing Center for Infectious Disease"/>
            <person name="Wu L."/>
            <person name="Ma J."/>
        </authorList>
    </citation>
    <scope>NUCLEOTIDE SEQUENCE [LARGE SCALE GENOMIC DNA]</scope>
    <source>
        <strain evidence="3">CGMCC 1.15043</strain>
    </source>
</reference>
<evidence type="ECO:0000256" key="1">
    <source>
        <dbReference type="SAM" id="MobiDB-lite"/>
    </source>
</evidence>
<evidence type="ECO:0000313" key="3">
    <source>
        <dbReference type="Proteomes" id="UP000615455"/>
    </source>
</evidence>
<accession>A0ABQ1FKI5</accession>
<evidence type="ECO:0000313" key="2">
    <source>
        <dbReference type="EMBL" id="GGA17933.1"/>
    </source>
</evidence>
<protein>
    <submittedName>
        <fullName evidence="2">Uncharacterized protein</fullName>
    </submittedName>
</protein>
<name>A0ABQ1FKI5_9BACL</name>